<dbReference type="CDD" id="cd00030">
    <property type="entry name" value="C2"/>
    <property type="match status" value="1"/>
</dbReference>
<evidence type="ECO:0000313" key="3">
    <source>
        <dbReference type="EMBL" id="CAD9490152.1"/>
    </source>
</evidence>
<sequence>MVYRGSKTQYAPVVGLDNNPCWADVEELKTSKGWVFKTPTLDPEKDDGDLTFEIEILDARARTSIGAVRINPQRFRSDMRNMQGLSGDWQEEGDDRHCINLFDPEFPFNDLWLPLFKKDGENSFTLDESCTAKVHVMTLWVPKHETARRKLLPKKPHEWRTFELQHRLHSNMVRDHIDDHVEIHGNRRGYNPNAWGTQWPLSYSAACAQHIEAIHYSIPYLKCCEVYDRLSWDSFQEKLVTTPAGRPSLAKSKEEWSRSSGEEASRNANALENLIRRGIEPAMRRHHWLDLTHAEKAIEEYEAGALLPMGQGAAQSSVQGLQNFRRKYRDLVRAGRSYRSSAMLQLSEDMVGASSWEVIQMAGIMDQHLDRISRAQDICIALITFSMDNNKEANLLNYASVQATAGAGERSCGVAYSESLLVLAFHLLLAISANDPDDHKAHAGGAAAAGPTGAGAQSAQEFQQEQMVDQNRQAQLLQAKRDEEEASVFWLLYSLIGYRENQALRDYFGAYSVNHSFVEHRGAMDDCNRLNCVIARHEYDLWVKLGALGFHLSMVFYGAFMRLYATYLPPQSCFRLWDLFFSDTPKRTDRPEKPKARSCLLDVAFAVLRKCKTKLMDCQSASEAKSVLLDCMERLYDTTELIEMTYQAHFAARESMAVHVSESVGIGSHAADYARSAALWEQFLPQFRMQNAALYELTKNLKLESTIFGKMLKGIRALFASENCERATFVGMHRVVPARIRRIGPEVDQSVVGKMTSWFSRVSETVYIENLSLPVALSLPKPADINAVTCGEPTQMDSNDFERQFGRVVGADWSPFMHKIFQAFASPSERRMSTNEVFISILCCAKGTLGEKAMELFKLFAVAQPKHSMHHIHPVSHTAATVVDKVDWNNKKAEGQVTKCPAPTEYKKHALHFKVYTHSTGNQEILMGEVFIPTLRPYLWSGMDREMVTEHKMWGMEARLPPGINMTTGNAAALVRDMGVRPEIGTMAMAIKWMPSSDHKQEEGQLGIHLKHIAFSNKYVEAHRLKNPRVEVITYDEDGHEQKIKRWDPRNILRKGTSAITDGVAYGGAFGDHISFEETETRMPNGSLRKKVGTGGNHGYFETVEGKKQEKVGKWCWNKRYGDQYSPEGTRMKREFVTSSASRPNTISLNACRLITRTLLWRSLNCVTNRAAMQIADETFSRAGCVPGILDALLMRSDAVPQDIHSTAQLKASLQTSRASFVDVTHQVMLCYEDTMDRAAGSTALFPPIHGVSNYSLSALEISDPCPGQLKVLWVRYVRAGDGQRRNARIQVERDGTFAPQNLAIDMDEESQVSKIQMSVTKEEFVGCILSSPLLSESLRQFSAADNDMTNVKSDTTGINLDVIIADPMAEAEDEDFLDALNVRQRIFFEVWDKDYTSRDDFLGECFLPPLNLLSEDPKMFVLPLTDCPHTDDRTMTRPYERKLAPKPGSAVGNLFVEASWKFPFQALEEIGEQDDIQTRVKKEEALHTGQLTLKIVKASGLRSADVRRQAGSDPYVMVYCRNETLPDKDEPNVPGIGDGGWRTDPKTGFHKCLMRTGVKHGTVNPEWGESQALMLQTGAFERRTNRSEWRSVIGSFDITGRSKKFQNDDHALDVLHGRQEGSGMGRGNQRDVRIYFGGADLKSGDKNIVLGQTDGYRHDVKVYMTDSIFQFKKKIMKACELEVKYMDDNRKKVAPDVKKRASYVQLSRTINYRHAVMVFVPSQKLREFAQQQRENAREYRRLYRLEEQDPNSWQPLDQIRDFDSYKAQFGFGMDVPQRLRVTEGTEEYKTKNARYKQFAEEQSAWRKRVHSLNNEEECFGYAKYKHPYDGNSTEWRQAIIDRPDAPPGEVRKVFKTWFIHSPAHTMPGQAIAPGQALKEELEETEVLLAPANPRLYTTRHLEHFEFLAQAYNLREKEHLTDQAIAARFNKEMKEKYAKERQYGETAAPAEITVRDVQHALRSGGGMRKNDSSSSIGIEDVSAAARPRRVSVTHH</sequence>
<name>A0A7S2HGN2_9DINO</name>
<dbReference type="PROSITE" id="PS50004">
    <property type="entry name" value="C2"/>
    <property type="match status" value="1"/>
</dbReference>
<dbReference type="InterPro" id="IPR035969">
    <property type="entry name" value="Rab-GAP_TBC_sf"/>
</dbReference>
<dbReference type="Pfam" id="PF00566">
    <property type="entry name" value="RabGAP-TBC"/>
    <property type="match status" value="1"/>
</dbReference>
<dbReference type="Gene3D" id="1.10.472.80">
    <property type="entry name" value="Ypt/Rab-GAP domain of gyp1p, domain 3"/>
    <property type="match status" value="1"/>
</dbReference>
<dbReference type="InterPro" id="IPR000195">
    <property type="entry name" value="Rab-GAP-TBC_dom"/>
</dbReference>
<feature type="compositionally biased region" description="Basic residues" evidence="1">
    <location>
        <begin position="1986"/>
        <end position="1995"/>
    </location>
</feature>
<dbReference type="SUPFAM" id="SSF47923">
    <property type="entry name" value="Ypt/Rab-GAP domain of gyp1p"/>
    <property type="match status" value="1"/>
</dbReference>
<gene>
    <name evidence="3" type="ORF">BRAN1462_LOCUS2215</name>
</gene>
<dbReference type="InterPro" id="IPR000008">
    <property type="entry name" value="C2_dom"/>
</dbReference>
<proteinExistence type="predicted"/>
<evidence type="ECO:0000256" key="1">
    <source>
        <dbReference type="SAM" id="MobiDB-lite"/>
    </source>
</evidence>
<dbReference type="EMBL" id="HBGW01003373">
    <property type="protein sequence ID" value="CAD9490152.1"/>
    <property type="molecule type" value="Transcribed_RNA"/>
</dbReference>
<protein>
    <recommendedName>
        <fullName evidence="2">C2 domain-containing protein</fullName>
    </recommendedName>
</protein>
<dbReference type="Gene3D" id="2.60.40.150">
    <property type="entry name" value="C2 domain"/>
    <property type="match status" value="2"/>
</dbReference>
<accession>A0A7S2HGN2</accession>
<reference evidence="3" key="1">
    <citation type="submission" date="2021-01" db="EMBL/GenBank/DDBJ databases">
        <authorList>
            <person name="Corre E."/>
            <person name="Pelletier E."/>
            <person name="Niang G."/>
            <person name="Scheremetjew M."/>
            <person name="Finn R."/>
            <person name="Kale V."/>
            <person name="Holt S."/>
            <person name="Cochrane G."/>
            <person name="Meng A."/>
            <person name="Brown T."/>
            <person name="Cohen L."/>
        </authorList>
    </citation>
    <scope>NUCLEOTIDE SEQUENCE</scope>
    <source>
        <strain evidence="3">RCC3387</strain>
    </source>
</reference>
<dbReference type="InterPro" id="IPR035892">
    <property type="entry name" value="C2_domain_sf"/>
</dbReference>
<dbReference type="SUPFAM" id="SSF49562">
    <property type="entry name" value="C2 domain (Calcium/lipid-binding domain, CaLB)"/>
    <property type="match status" value="2"/>
</dbReference>
<organism evidence="3">
    <name type="scientific">Zooxanthella nutricula</name>
    <dbReference type="NCBI Taxonomy" id="1333877"/>
    <lineage>
        <taxon>Eukaryota</taxon>
        <taxon>Sar</taxon>
        <taxon>Alveolata</taxon>
        <taxon>Dinophyceae</taxon>
        <taxon>Peridiniales</taxon>
        <taxon>Peridiniales incertae sedis</taxon>
        <taxon>Zooxanthella</taxon>
    </lineage>
</organism>
<feature type="region of interest" description="Disordered" evidence="1">
    <location>
        <begin position="1961"/>
        <end position="1995"/>
    </location>
</feature>
<feature type="domain" description="C2" evidence="2">
    <location>
        <begin position="1473"/>
        <end position="1626"/>
    </location>
</feature>
<dbReference type="Pfam" id="PF00168">
    <property type="entry name" value="C2"/>
    <property type="match status" value="2"/>
</dbReference>
<evidence type="ECO:0000259" key="2">
    <source>
        <dbReference type="PROSITE" id="PS50004"/>
    </source>
</evidence>